<keyword evidence="5" id="KW-1185">Reference proteome</keyword>
<evidence type="ECO:0000313" key="4">
    <source>
        <dbReference type="EMBL" id="SEW39787.1"/>
    </source>
</evidence>
<gene>
    <name evidence="4" type="ORF">SAMN04488515_2631</name>
</gene>
<evidence type="ECO:0000313" key="5">
    <source>
        <dbReference type="Proteomes" id="UP000199167"/>
    </source>
</evidence>
<dbReference type="InterPro" id="IPR007848">
    <property type="entry name" value="Small_mtfrase_dom"/>
</dbReference>
<dbReference type="GO" id="GO:0008757">
    <property type="term" value="F:S-adenosylmethionine-dependent methyltransferase activity"/>
    <property type="evidence" value="ECO:0007669"/>
    <property type="project" value="UniProtKB-ARBA"/>
</dbReference>
<dbReference type="SUPFAM" id="SSF53335">
    <property type="entry name" value="S-adenosyl-L-methionine-dependent methyltransferases"/>
    <property type="match status" value="1"/>
</dbReference>
<dbReference type="EMBL" id="FOIZ01000002">
    <property type="protein sequence ID" value="SEW39787.1"/>
    <property type="molecule type" value="Genomic_DNA"/>
</dbReference>
<evidence type="ECO:0000256" key="1">
    <source>
        <dbReference type="ARBA" id="ARBA00022603"/>
    </source>
</evidence>
<dbReference type="GO" id="GO:0003676">
    <property type="term" value="F:nucleic acid binding"/>
    <property type="evidence" value="ECO:0007669"/>
    <property type="project" value="InterPro"/>
</dbReference>
<protein>
    <submittedName>
        <fullName evidence="4">tRNA1(Val) A37 N6-methylase TrmN6</fullName>
    </submittedName>
</protein>
<dbReference type="Gene3D" id="3.40.50.150">
    <property type="entry name" value="Vaccinia Virus protein VP39"/>
    <property type="match status" value="1"/>
</dbReference>
<keyword evidence="2" id="KW-0949">S-adenosyl-L-methionine</keyword>
<dbReference type="STRING" id="364200.SAMN04488515_2631"/>
<evidence type="ECO:0000256" key="2">
    <source>
        <dbReference type="ARBA" id="ARBA00022691"/>
    </source>
</evidence>
<dbReference type="Pfam" id="PF05175">
    <property type="entry name" value="MTS"/>
    <property type="match status" value="1"/>
</dbReference>
<dbReference type="PROSITE" id="PS00092">
    <property type="entry name" value="N6_MTASE"/>
    <property type="match status" value="1"/>
</dbReference>
<keyword evidence="1 4" id="KW-0808">Transferase</keyword>
<dbReference type="AlphaFoldDB" id="A0A1I0RG03"/>
<dbReference type="InterPro" id="IPR050210">
    <property type="entry name" value="tRNA_Adenine-N(6)_MTase"/>
</dbReference>
<dbReference type="CDD" id="cd02440">
    <property type="entry name" value="AdoMet_MTases"/>
    <property type="match status" value="1"/>
</dbReference>
<dbReference type="InterPro" id="IPR029063">
    <property type="entry name" value="SAM-dependent_MTases_sf"/>
</dbReference>
<dbReference type="InterPro" id="IPR002052">
    <property type="entry name" value="DNA_methylase_N6_adenine_CS"/>
</dbReference>
<dbReference type="GO" id="GO:0008170">
    <property type="term" value="F:N-methyltransferase activity"/>
    <property type="evidence" value="ECO:0007669"/>
    <property type="project" value="UniProtKB-ARBA"/>
</dbReference>
<reference evidence="4 5" key="1">
    <citation type="submission" date="2016-10" db="EMBL/GenBank/DDBJ databases">
        <authorList>
            <person name="de Groot N.N."/>
        </authorList>
    </citation>
    <scope>NUCLEOTIDE SEQUENCE [LARGE SCALE GENOMIC DNA]</scope>
    <source>
        <strain evidence="4 5">DSM 17925</strain>
    </source>
</reference>
<accession>A0A1I0RG03</accession>
<dbReference type="Proteomes" id="UP000199167">
    <property type="component" value="Unassembled WGS sequence"/>
</dbReference>
<keyword evidence="1 4" id="KW-0489">Methyltransferase</keyword>
<evidence type="ECO:0000259" key="3">
    <source>
        <dbReference type="Pfam" id="PF05175"/>
    </source>
</evidence>
<dbReference type="GO" id="GO:0032259">
    <property type="term" value="P:methylation"/>
    <property type="evidence" value="ECO:0007669"/>
    <property type="project" value="UniProtKB-KW"/>
</dbReference>
<feature type="domain" description="Methyltransferase small" evidence="3">
    <location>
        <begin position="34"/>
        <end position="127"/>
    </location>
</feature>
<name>A0A1I0RG03_9RHOB</name>
<proteinExistence type="predicted"/>
<organism evidence="4 5">
    <name type="scientific">Cognatiyoonia koreensis</name>
    <dbReference type="NCBI Taxonomy" id="364200"/>
    <lineage>
        <taxon>Bacteria</taxon>
        <taxon>Pseudomonadati</taxon>
        <taxon>Pseudomonadota</taxon>
        <taxon>Alphaproteobacteria</taxon>
        <taxon>Rhodobacterales</taxon>
        <taxon>Paracoccaceae</taxon>
        <taxon>Cognatiyoonia</taxon>
    </lineage>
</organism>
<dbReference type="PANTHER" id="PTHR47739">
    <property type="entry name" value="TRNA1(VAL) (ADENINE(37)-N6)-METHYLTRANSFERASE"/>
    <property type="match status" value="1"/>
</dbReference>
<dbReference type="PANTHER" id="PTHR47739:SF1">
    <property type="entry name" value="TRNA1(VAL) (ADENINE(37)-N6)-METHYLTRANSFERASE"/>
    <property type="match status" value="1"/>
</dbReference>
<sequence length="246" mass="26421">MILDADLTHDAFLGGLVHIWQPKKGYRAGTDPVMLAASVPAQSGQSVLELGCGAGTAALCLHTRVAGLRLVGVEVQSLYATLAARNAAGTSADMRVITSDLRDLPADLRQERFDHVIMNPPYFDRAKGDASADQGRDLALGGDTPLADWLGVGIRRVGPKGYLTVIQKIDRLPDVMAAIRGRLGSFVLRPIASTPTSAANLFLLRARQEGHAPMRICPPLIMHDGNRYTPEVEAILRNAAELSMDH</sequence>